<reference evidence="1 2" key="1">
    <citation type="journal article" date="2011" name="Front. Microbiol.">
        <title>Two Strains of Crocosphaera watsonii with Highly Conserved Genomes are Distinguished by Strain-Specific Features.</title>
        <authorList>
            <person name="Bench S.R."/>
            <person name="Ilikchyan I.N."/>
            <person name="Tripp H.J."/>
            <person name="Zehr J.P."/>
        </authorList>
    </citation>
    <scope>NUCLEOTIDE SEQUENCE [LARGE SCALE GENOMIC DNA]</scope>
    <source>
        <strain evidence="1 2">WH 0003</strain>
    </source>
</reference>
<gene>
    <name evidence="1" type="ORF">CWATWH0003_B083</name>
</gene>
<name>G5JE96_CROWT</name>
<sequence>MNAQQELLWNIVGKALRLERPQMMVGSEAMVSHNQKEDLLFDQSDDSDEVIHSGLDYDEAGIL</sequence>
<dbReference type="AlphaFoldDB" id="G5JE96"/>
<comment type="caution">
    <text evidence="1">The sequence shown here is derived from an EMBL/GenBank/DDBJ whole genome shotgun (WGS) entry which is preliminary data.</text>
</comment>
<accession>G5JE96</accession>
<dbReference type="Proteomes" id="UP000003477">
    <property type="component" value="Unassembled WGS sequence"/>
</dbReference>
<protein>
    <submittedName>
        <fullName evidence="1">Uncharacterized protein</fullName>
    </submittedName>
</protein>
<organism evidence="1 2">
    <name type="scientific">Crocosphaera watsonii WH 0003</name>
    <dbReference type="NCBI Taxonomy" id="423471"/>
    <lineage>
        <taxon>Bacteria</taxon>
        <taxon>Bacillati</taxon>
        <taxon>Cyanobacteriota</taxon>
        <taxon>Cyanophyceae</taxon>
        <taxon>Oscillatoriophycideae</taxon>
        <taxon>Chroococcales</taxon>
        <taxon>Aphanothecaceae</taxon>
        <taxon>Crocosphaera</taxon>
    </lineage>
</organism>
<dbReference type="PATRIC" id="fig|423471.3.peg.5357"/>
<proteinExistence type="predicted"/>
<evidence type="ECO:0000313" key="1">
    <source>
        <dbReference type="EMBL" id="EHJ09490.1"/>
    </source>
</evidence>
<dbReference type="EMBL" id="AESD01000970">
    <property type="protein sequence ID" value="EHJ09490.1"/>
    <property type="molecule type" value="Genomic_DNA"/>
</dbReference>
<evidence type="ECO:0000313" key="2">
    <source>
        <dbReference type="Proteomes" id="UP000003477"/>
    </source>
</evidence>